<dbReference type="AlphaFoldDB" id="A0A4P8ILC1"/>
<dbReference type="GO" id="GO:0016740">
    <property type="term" value="F:transferase activity"/>
    <property type="evidence" value="ECO:0007669"/>
    <property type="project" value="UniProtKB-KW"/>
</dbReference>
<dbReference type="OrthoDB" id="9809748at2"/>
<dbReference type="CDD" id="cd16913">
    <property type="entry name" value="YkuD_like"/>
    <property type="match status" value="1"/>
</dbReference>
<evidence type="ECO:0000259" key="8">
    <source>
        <dbReference type="PROSITE" id="PS52029"/>
    </source>
</evidence>
<keyword evidence="10" id="KW-1185">Reference proteome</keyword>
<dbReference type="GO" id="GO:0004180">
    <property type="term" value="F:carboxypeptidase activity"/>
    <property type="evidence" value="ECO:0007669"/>
    <property type="project" value="UniProtKB-ARBA"/>
</dbReference>
<gene>
    <name evidence="9" type="ORF">FAZ95_05425</name>
</gene>
<dbReference type="Pfam" id="PF03734">
    <property type="entry name" value="YkuD"/>
    <property type="match status" value="1"/>
</dbReference>
<evidence type="ECO:0000256" key="6">
    <source>
        <dbReference type="ARBA" id="ARBA00023316"/>
    </source>
</evidence>
<dbReference type="KEGG" id="tvl:FAZ95_05425"/>
<keyword evidence="5 7" id="KW-0573">Peptidoglycan synthesis</keyword>
<evidence type="ECO:0000256" key="2">
    <source>
        <dbReference type="ARBA" id="ARBA00005992"/>
    </source>
</evidence>
<dbReference type="Gene3D" id="2.40.440.10">
    <property type="entry name" value="L,D-transpeptidase catalytic domain-like"/>
    <property type="match status" value="1"/>
</dbReference>
<comment type="similarity">
    <text evidence="2">Belongs to the YkuD family.</text>
</comment>
<feature type="active site" description="Proton donor/acceptor" evidence="7">
    <location>
        <position position="136"/>
    </location>
</feature>
<evidence type="ECO:0000256" key="5">
    <source>
        <dbReference type="ARBA" id="ARBA00022984"/>
    </source>
</evidence>
<dbReference type="EMBL" id="CP040077">
    <property type="protein sequence ID" value="QCP48681.1"/>
    <property type="molecule type" value="Genomic_DNA"/>
</dbReference>
<dbReference type="PANTHER" id="PTHR36699">
    <property type="entry name" value="LD-TRANSPEPTIDASE"/>
    <property type="match status" value="1"/>
</dbReference>
<dbReference type="GO" id="GO:0071555">
    <property type="term" value="P:cell wall organization"/>
    <property type="evidence" value="ECO:0007669"/>
    <property type="project" value="UniProtKB-UniRule"/>
</dbReference>
<dbReference type="PROSITE" id="PS52029">
    <property type="entry name" value="LD_TPASE"/>
    <property type="match status" value="1"/>
</dbReference>
<comment type="pathway">
    <text evidence="1 7">Cell wall biogenesis; peptidoglycan biosynthesis.</text>
</comment>
<dbReference type="PANTHER" id="PTHR36699:SF1">
    <property type="entry name" value="L,D-TRANSPEPTIDASE YAFK-RELATED"/>
    <property type="match status" value="1"/>
</dbReference>
<evidence type="ECO:0000313" key="9">
    <source>
        <dbReference type="EMBL" id="QCP48681.1"/>
    </source>
</evidence>
<dbReference type="Proteomes" id="UP000298656">
    <property type="component" value="Chromosome 1"/>
</dbReference>
<dbReference type="UniPathway" id="UPA00219"/>
<sequence length="183" mass="19880">MTQKLLVITSLTTALLAVAAYGYTRLAARYGSANAPPMANPADQAGAILVSKGAKRMQLLRDGAVLKEYRISLGGNPDGHKQKEGDNRTPEGRYVIDWRNEKSAYHLSLHISYPNADDLEKASAAGVAPGGNVMIHGLPNGWSFLGRLHRQWNWTQGCIAVTDEEMREIWSLVPNGTPIAIEG</sequence>
<accession>A0A4P8ILC1</accession>
<feature type="active site" description="Nucleophile" evidence="7">
    <location>
        <position position="158"/>
    </location>
</feature>
<evidence type="ECO:0000256" key="4">
    <source>
        <dbReference type="ARBA" id="ARBA00022960"/>
    </source>
</evidence>
<feature type="domain" description="L,D-TPase catalytic" evidence="8">
    <location>
        <begin position="46"/>
        <end position="182"/>
    </location>
</feature>
<protein>
    <recommendedName>
        <fullName evidence="8">L,D-TPase catalytic domain-containing protein</fullName>
    </recommendedName>
</protein>
<keyword evidence="3" id="KW-0808">Transferase</keyword>
<dbReference type="SUPFAM" id="SSF141523">
    <property type="entry name" value="L,D-transpeptidase catalytic domain-like"/>
    <property type="match status" value="1"/>
</dbReference>
<dbReference type="GO" id="GO:0009252">
    <property type="term" value="P:peptidoglycan biosynthetic process"/>
    <property type="evidence" value="ECO:0007669"/>
    <property type="project" value="UniProtKB-UniPathway"/>
</dbReference>
<reference evidence="9 10" key="1">
    <citation type="submission" date="2019-05" db="EMBL/GenBank/DDBJ databases">
        <title>Burkholderia sp. DHOD12, isolated from subtropical forest soil.</title>
        <authorList>
            <person name="Gao Z.-H."/>
            <person name="Qiu L.-H."/>
        </authorList>
    </citation>
    <scope>NUCLEOTIDE SEQUENCE [LARGE SCALE GENOMIC DNA]</scope>
    <source>
        <strain evidence="9 10">DHOD12</strain>
    </source>
</reference>
<evidence type="ECO:0000256" key="1">
    <source>
        <dbReference type="ARBA" id="ARBA00004752"/>
    </source>
</evidence>
<dbReference type="RefSeq" id="WP_137331517.1">
    <property type="nucleotide sequence ID" value="NZ_CP040077.1"/>
</dbReference>
<evidence type="ECO:0000256" key="7">
    <source>
        <dbReference type="PROSITE-ProRule" id="PRU01373"/>
    </source>
</evidence>
<organism evidence="9 10">
    <name type="scientific">Trinickia violacea</name>
    <dbReference type="NCBI Taxonomy" id="2571746"/>
    <lineage>
        <taxon>Bacteria</taxon>
        <taxon>Pseudomonadati</taxon>
        <taxon>Pseudomonadota</taxon>
        <taxon>Betaproteobacteria</taxon>
        <taxon>Burkholderiales</taxon>
        <taxon>Burkholderiaceae</taxon>
        <taxon>Trinickia</taxon>
    </lineage>
</organism>
<evidence type="ECO:0000313" key="10">
    <source>
        <dbReference type="Proteomes" id="UP000298656"/>
    </source>
</evidence>
<keyword evidence="6 7" id="KW-0961">Cell wall biogenesis/degradation</keyword>
<dbReference type="GO" id="GO:0008360">
    <property type="term" value="P:regulation of cell shape"/>
    <property type="evidence" value="ECO:0007669"/>
    <property type="project" value="UniProtKB-UniRule"/>
</dbReference>
<dbReference type="InterPro" id="IPR005490">
    <property type="entry name" value="LD_TPept_cat_dom"/>
</dbReference>
<name>A0A4P8ILC1_9BURK</name>
<dbReference type="InterPro" id="IPR038063">
    <property type="entry name" value="Transpep_catalytic_dom"/>
</dbReference>
<proteinExistence type="inferred from homology"/>
<evidence type="ECO:0000256" key="3">
    <source>
        <dbReference type="ARBA" id="ARBA00022679"/>
    </source>
</evidence>
<keyword evidence="4 7" id="KW-0133">Cell shape</keyword>